<evidence type="ECO:0008006" key="3">
    <source>
        <dbReference type="Google" id="ProtNLM"/>
    </source>
</evidence>
<evidence type="ECO:0000313" key="1">
    <source>
        <dbReference type="EMBL" id="KAK2559076.1"/>
    </source>
</evidence>
<keyword evidence="2" id="KW-1185">Reference proteome</keyword>
<dbReference type="GO" id="GO:0004842">
    <property type="term" value="F:ubiquitin-protein transferase activity"/>
    <property type="evidence" value="ECO:0007669"/>
    <property type="project" value="InterPro"/>
</dbReference>
<proteinExistence type="predicted"/>
<comment type="caution">
    <text evidence="1">The sequence shown here is derived from an EMBL/GenBank/DDBJ whole genome shotgun (WGS) entry which is preliminary data.</text>
</comment>
<reference evidence="1" key="1">
    <citation type="journal article" date="2023" name="G3 (Bethesda)">
        <title>Whole genome assembly and annotation of the endangered Caribbean coral Acropora cervicornis.</title>
        <authorList>
            <person name="Selwyn J.D."/>
            <person name="Vollmer S.V."/>
        </authorList>
    </citation>
    <scope>NUCLEOTIDE SEQUENCE</scope>
    <source>
        <strain evidence="1">K2</strain>
    </source>
</reference>
<dbReference type="InterPro" id="IPR035983">
    <property type="entry name" value="Hect_E3_ubiquitin_ligase"/>
</dbReference>
<accession>A0AAD9QD15</accession>
<dbReference type="Gene3D" id="3.30.2410.10">
    <property type="entry name" value="Hect, E3 ligase catalytic domain"/>
    <property type="match status" value="1"/>
</dbReference>
<gene>
    <name evidence="1" type="ORF">P5673_018721</name>
</gene>
<protein>
    <recommendedName>
        <fullName evidence="3">HECT domain-containing protein</fullName>
    </recommendedName>
</protein>
<dbReference type="EMBL" id="JARQWQ010000042">
    <property type="protein sequence ID" value="KAK2559076.1"/>
    <property type="molecule type" value="Genomic_DNA"/>
</dbReference>
<name>A0AAD9QD15_ACRCE</name>
<organism evidence="1 2">
    <name type="scientific">Acropora cervicornis</name>
    <name type="common">Staghorn coral</name>
    <dbReference type="NCBI Taxonomy" id="6130"/>
    <lineage>
        <taxon>Eukaryota</taxon>
        <taxon>Metazoa</taxon>
        <taxon>Cnidaria</taxon>
        <taxon>Anthozoa</taxon>
        <taxon>Hexacorallia</taxon>
        <taxon>Scleractinia</taxon>
        <taxon>Astrocoeniina</taxon>
        <taxon>Acroporidae</taxon>
        <taxon>Acropora</taxon>
    </lineage>
</organism>
<dbReference type="Proteomes" id="UP001249851">
    <property type="component" value="Unassembled WGS sequence"/>
</dbReference>
<dbReference type="SUPFAM" id="SSF56204">
    <property type="entry name" value="Hect, E3 ligase catalytic domain"/>
    <property type="match status" value="1"/>
</dbReference>
<reference evidence="1" key="2">
    <citation type="journal article" date="2023" name="Science">
        <title>Genomic signatures of disease resistance in endangered staghorn corals.</title>
        <authorList>
            <person name="Vollmer S.V."/>
            <person name="Selwyn J.D."/>
            <person name="Despard B.A."/>
            <person name="Roesel C.L."/>
        </authorList>
    </citation>
    <scope>NUCLEOTIDE SEQUENCE</scope>
    <source>
        <strain evidence="1">K2</strain>
    </source>
</reference>
<sequence>MQELGTGPTLAVTLHRAFLKNAILQLFKDPKIMHYNLDITIKSLSGREEEGKGVGVIREVLTIFWNECFSSLTVGAIEKVPCVRHDYKRSEWDWPCSCLWIFCGKESLAPDCLFESFKLFISEEDRQVVDKSLGKDFDPNDDDLLEFLSSFRCYKSPTLNNIKTLMNELAFQEIVQKPGYIVDCLSLVLAALRVFPPFEGEPFYIAKKPSPKKVIKLLSVYPQPGAEQNSFDYLKQYIKTLPSGELENPLQFLTGSNIITCENIDVTFTTLDGTTRRPVVHTCGPSLELPSTYHCYNELQEEFTALLHDKESWSFNIV</sequence>
<evidence type="ECO:0000313" key="2">
    <source>
        <dbReference type="Proteomes" id="UP001249851"/>
    </source>
</evidence>
<dbReference type="AlphaFoldDB" id="A0AAD9QD15"/>